<keyword evidence="3 7" id="KW-0812">Transmembrane</keyword>
<reference evidence="8 9" key="1">
    <citation type="submission" date="2018-06" db="EMBL/GenBank/DDBJ databases">
        <title>Genomic Encyclopedia of Type Strains, Phase IV (KMG-IV): sequencing the most valuable type-strain genomes for metagenomic binning, comparative biology and taxonomic classification.</title>
        <authorList>
            <person name="Goeker M."/>
        </authorList>
    </citation>
    <scope>NUCLEOTIDE SEQUENCE [LARGE SCALE GENOMIC DNA]</scope>
    <source>
        <strain evidence="8 9">DSM 18048</strain>
    </source>
</reference>
<evidence type="ECO:0000313" key="8">
    <source>
        <dbReference type="EMBL" id="PYE51141.1"/>
    </source>
</evidence>
<evidence type="ECO:0000313" key="9">
    <source>
        <dbReference type="Proteomes" id="UP000248326"/>
    </source>
</evidence>
<sequence>MNADNLNPTAAQLLLSWRFDPLVWLIAAALIGTYFWQFAKSRRDLQARQQWRPWRAVSFGLGAFVALFALQSEASSYTLNSMALYMGRLMLLAELAPPLLILGVPRHLVRLGAKDGPLGRTLAFLLDPFVAAALWITIIVFWNLPVGFNASLVSATASGLLPLLYLFGGTLAWAVTLNPLPRLSPLGVGGRGWFGFLASLPMMGVAAVWLYSPAVLYSPYVNVPCLWNLTPLQNQQISGWVMMIAGIPAMAVAIGQLFLWIARIADANDGTPYEETNASPPTPVPQGERGA</sequence>
<comment type="subcellular location">
    <subcellularLocation>
        <location evidence="1">Cell membrane</location>
        <topology evidence="1">Multi-pass membrane protein</topology>
    </subcellularLocation>
</comment>
<keyword evidence="5 7" id="KW-0472">Membrane</keyword>
<dbReference type="InterPro" id="IPR019108">
    <property type="entry name" value="Caa3_assmbl_CtaG-rel"/>
</dbReference>
<protein>
    <submittedName>
        <fullName evidence="8">Cytochrome c oxidase assembly factor CtaG</fullName>
    </submittedName>
</protein>
<evidence type="ECO:0000256" key="7">
    <source>
        <dbReference type="SAM" id="Phobius"/>
    </source>
</evidence>
<evidence type="ECO:0000256" key="3">
    <source>
        <dbReference type="ARBA" id="ARBA00022692"/>
    </source>
</evidence>
<evidence type="ECO:0000256" key="5">
    <source>
        <dbReference type="ARBA" id="ARBA00023136"/>
    </source>
</evidence>
<evidence type="ECO:0000256" key="2">
    <source>
        <dbReference type="ARBA" id="ARBA00022475"/>
    </source>
</evidence>
<name>A0A318S7Y1_9DEIO</name>
<dbReference type="GO" id="GO:0005886">
    <property type="term" value="C:plasma membrane"/>
    <property type="evidence" value="ECO:0007669"/>
    <property type="project" value="UniProtKB-SubCell"/>
</dbReference>
<dbReference type="Proteomes" id="UP000248326">
    <property type="component" value="Unassembled WGS sequence"/>
</dbReference>
<feature type="region of interest" description="Disordered" evidence="6">
    <location>
        <begin position="272"/>
        <end position="291"/>
    </location>
</feature>
<keyword evidence="2" id="KW-1003">Cell membrane</keyword>
<accession>A0A318S7Y1</accession>
<dbReference type="EMBL" id="QJSX01000015">
    <property type="protein sequence ID" value="PYE51141.1"/>
    <property type="molecule type" value="Genomic_DNA"/>
</dbReference>
<proteinExistence type="predicted"/>
<evidence type="ECO:0000256" key="4">
    <source>
        <dbReference type="ARBA" id="ARBA00022989"/>
    </source>
</evidence>
<keyword evidence="9" id="KW-1185">Reference proteome</keyword>
<comment type="caution">
    <text evidence="8">The sequence shown here is derived from an EMBL/GenBank/DDBJ whole genome shotgun (WGS) entry which is preliminary data.</text>
</comment>
<evidence type="ECO:0000256" key="1">
    <source>
        <dbReference type="ARBA" id="ARBA00004651"/>
    </source>
</evidence>
<feature type="transmembrane region" description="Helical" evidence="7">
    <location>
        <begin position="237"/>
        <end position="261"/>
    </location>
</feature>
<gene>
    <name evidence="8" type="ORF">DES52_11573</name>
</gene>
<evidence type="ECO:0000256" key="6">
    <source>
        <dbReference type="SAM" id="MobiDB-lite"/>
    </source>
</evidence>
<dbReference type="OrthoDB" id="74129at2"/>
<dbReference type="RefSeq" id="WP_110888048.1">
    <property type="nucleotide sequence ID" value="NZ_QJSX01000015.1"/>
</dbReference>
<dbReference type="AlphaFoldDB" id="A0A318S7Y1"/>
<feature type="transmembrane region" description="Helical" evidence="7">
    <location>
        <begin position="192"/>
        <end position="217"/>
    </location>
</feature>
<keyword evidence="4 7" id="KW-1133">Transmembrane helix</keyword>
<organism evidence="8 9">
    <name type="scientific">Deinococcus yavapaiensis KR-236</name>
    <dbReference type="NCBI Taxonomy" id="694435"/>
    <lineage>
        <taxon>Bacteria</taxon>
        <taxon>Thermotogati</taxon>
        <taxon>Deinococcota</taxon>
        <taxon>Deinococci</taxon>
        <taxon>Deinococcales</taxon>
        <taxon>Deinococcaceae</taxon>
        <taxon>Deinococcus</taxon>
    </lineage>
</organism>
<feature type="transmembrane region" description="Helical" evidence="7">
    <location>
        <begin position="122"/>
        <end position="142"/>
    </location>
</feature>
<feature type="transmembrane region" description="Helical" evidence="7">
    <location>
        <begin position="51"/>
        <end position="70"/>
    </location>
</feature>
<feature type="transmembrane region" description="Helical" evidence="7">
    <location>
        <begin position="22"/>
        <end position="39"/>
    </location>
</feature>
<dbReference type="Pfam" id="PF09678">
    <property type="entry name" value="Caa3_CtaG"/>
    <property type="match status" value="1"/>
</dbReference>
<feature type="transmembrane region" description="Helical" evidence="7">
    <location>
        <begin position="162"/>
        <end position="180"/>
    </location>
</feature>
<feature type="transmembrane region" description="Helical" evidence="7">
    <location>
        <begin position="82"/>
        <end position="102"/>
    </location>
</feature>